<proteinExistence type="inferred from homology"/>
<evidence type="ECO:0000256" key="2">
    <source>
        <dbReference type="ARBA" id="ARBA00008891"/>
    </source>
</evidence>
<organism evidence="9 10">
    <name type="scientific">Byssothecium circinans</name>
    <dbReference type="NCBI Taxonomy" id="147558"/>
    <lineage>
        <taxon>Eukaryota</taxon>
        <taxon>Fungi</taxon>
        <taxon>Dikarya</taxon>
        <taxon>Ascomycota</taxon>
        <taxon>Pezizomycotina</taxon>
        <taxon>Dothideomycetes</taxon>
        <taxon>Pleosporomycetidae</taxon>
        <taxon>Pleosporales</taxon>
        <taxon>Massarineae</taxon>
        <taxon>Massarinaceae</taxon>
        <taxon>Byssothecium</taxon>
    </lineage>
</organism>
<reference evidence="9" key="1">
    <citation type="journal article" date="2020" name="Stud. Mycol.">
        <title>101 Dothideomycetes genomes: a test case for predicting lifestyles and emergence of pathogens.</title>
        <authorList>
            <person name="Haridas S."/>
            <person name="Albert R."/>
            <person name="Binder M."/>
            <person name="Bloem J."/>
            <person name="Labutti K."/>
            <person name="Salamov A."/>
            <person name="Andreopoulos B."/>
            <person name="Baker S."/>
            <person name="Barry K."/>
            <person name="Bills G."/>
            <person name="Bluhm B."/>
            <person name="Cannon C."/>
            <person name="Castanera R."/>
            <person name="Culley D."/>
            <person name="Daum C."/>
            <person name="Ezra D."/>
            <person name="Gonzalez J."/>
            <person name="Henrissat B."/>
            <person name="Kuo A."/>
            <person name="Liang C."/>
            <person name="Lipzen A."/>
            <person name="Lutzoni F."/>
            <person name="Magnuson J."/>
            <person name="Mondo S."/>
            <person name="Nolan M."/>
            <person name="Ohm R."/>
            <person name="Pangilinan J."/>
            <person name="Park H.-J."/>
            <person name="Ramirez L."/>
            <person name="Alfaro M."/>
            <person name="Sun H."/>
            <person name="Tritt A."/>
            <person name="Yoshinaga Y."/>
            <person name="Zwiers L.-H."/>
            <person name="Turgeon B."/>
            <person name="Goodwin S."/>
            <person name="Spatafora J."/>
            <person name="Crous P."/>
            <person name="Grigoriev I."/>
        </authorList>
    </citation>
    <scope>NUCLEOTIDE SEQUENCE</scope>
    <source>
        <strain evidence="9">CBS 675.92</strain>
    </source>
</reference>
<evidence type="ECO:0000256" key="5">
    <source>
        <dbReference type="ARBA" id="ARBA00023085"/>
    </source>
</evidence>
<keyword evidence="10" id="KW-1185">Reference proteome</keyword>
<dbReference type="PANTHER" id="PTHR31321">
    <property type="entry name" value="ACYL-COA THIOESTER HYDROLASE YBHC-RELATED"/>
    <property type="match status" value="1"/>
</dbReference>
<comment type="similarity">
    <text evidence="2">Belongs to the pectinesterase family.</text>
</comment>
<evidence type="ECO:0000256" key="4">
    <source>
        <dbReference type="ARBA" id="ARBA00022801"/>
    </source>
</evidence>
<dbReference type="UniPathway" id="UPA00545">
    <property type="reaction ID" value="UER00823"/>
</dbReference>
<evidence type="ECO:0000313" key="10">
    <source>
        <dbReference type="Proteomes" id="UP000800035"/>
    </source>
</evidence>
<keyword evidence="4" id="KW-0378">Hydrolase</keyword>
<dbReference type="InterPro" id="IPR000070">
    <property type="entry name" value="Pectinesterase_cat"/>
</dbReference>
<dbReference type="InterPro" id="IPR012334">
    <property type="entry name" value="Pectin_lyas_fold"/>
</dbReference>
<feature type="signal peptide" evidence="7">
    <location>
        <begin position="1"/>
        <end position="17"/>
    </location>
</feature>
<dbReference type="Pfam" id="PF01095">
    <property type="entry name" value="Pectinesterase"/>
    <property type="match status" value="1"/>
</dbReference>
<dbReference type="GO" id="GO:0030599">
    <property type="term" value="F:pectinesterase activity"/>
    <property type="evidence" value="ECO:0007669"/>
    <property type="project" value="UniProtKB-EC"/>
</dbReference>
<dbReference type="EC" id="3.1.1.11" evidence="3"/>
<evidence type="ECO:0000313" key="9">
    <source>
        <dbReference type="EMBL" id="KAF1957904.1"/>
    </source>
</evidence>
<name>A0A6A5TZY9_9PLEO</name>
<dbReference type="InterPro" id="IPR011050">
    <property type="entry name" value="Pectin_lyase_fold/virulence"/>
</dbReference>
<dbReference type="PANTHER" id="PTHR31321:SF57">
    <property type="entry name" value="PECTINESTERASE 53-RELATED"/>
    <property type="match status" value="1"/>
</dbReference>
<dbReference type="GO" id="GO:0042545">
    <property type="term" value="P:cell wall modification"/>
    <property type="evidence" value="ECO:0007669"/>
    <property type="project" value="InterPro"/>
</dbReference>
<comment type="pathway">
    <text evidence="1">Glycan metabolism; pectin degradation; 2-dehydro-3-deoxy-D-gluconate from pectin: step 1/5.</text>
</comment>
<dbReference type="OrthoDB" id="2019149at2759"/>
<keyword evidence="7" id="KW-0732">Signal</keyword>
<evidence type="ECO:0000256" key="7">
    <source>
        <dbReference type="SAM" id="SignalP"/>
    </source>
</evidence>
<dbReference type="Proteomes" id="UP000800035">
    <property type="component" value="Unassembled WGS sequence"/>
</dbReference>
<evidence type="ECO:0000256" key="1">
    <source>
        <dbReference type="ARBA" id="ARBA00005184"/>
    </source>
</evidence>
<dbReference type="EMBL" id="ML976988">
    <property type="protein sequence ID" value="KAF1957904.1"/>
    <property type="molecule type" value="Genomic_DNA"/>
</dbReference>
<accession>A0A6A5TZY9</accession>
<dbReference type="SUPFAM" id="SSF51126">
    <property type="entry name" value="Pectin lyase-like"/>
    <property type="match status" value="1"/>
</dbReference>
<dbReference type="Gene3D" id="2.160.20.10">
    <property type="entry name" value="Single-stranded right-handed beta-helix, Pectin lyase-like"/>
    <property type="match status" value="1"/>
</dbReference>
<dbReference type="AlphaFoldDB" id="A0A6A5TZY9"/>
<evidence type="ECO:0000256" key="3">
    <source>
        <dbReference type="ARBA" id="ARBA00013229"/>
    </source>
</evidence>
<sequence>MLRTITLISGFLLLAECTQLKHRASGVGLVPSNGTKNVNVDTHLVITLPSSPTIGSVGNITVRDDEDGRIIDILNLAIPSSPSPFGNGSTKANYTDKTTYQTNIIGGLDFYFFPIIVTENTATIYLHNNRLEYDRTYSVTVDPGVLSMSNGSFDGIASDSWTFTTKTKGPVAGQQSVTVCASGTEDFSTLQGALDWAPSNSRAPTTIHIRSGTYTELIYFQYKSNLIIRGSSRNSTSIRYPNNSAFNPPNRQGASRRPAFSFKGVSDIQLADFSITNLYRGQAEALLIDGTRVTLSNMQLHGSGDALTTYGTAYITDTILIGDGDTILGYGAVFWNRSTIITTAGPVSWTRTPQGVHGNVLLDCVIRSESRDSTLARLPDNTGGVAPNWPYAEMILINCTTDGISTIGWGPVQGPPLFNARNVKFWEYGTVDTEGKAVDYSKRLNVSRQLTLPTDEEVVRQYSNPAFVLGGWTPGIL</sequence>
<gene>
    <name evidence="9" type="ORF">CC80DRAFT_534408</name>
</gene>
<keyword evidence="5" id="KW-0063">Aspartyl esterase</keyword>
<protein>
    <recommendedName>
        <fullName evidence="3">pectinesterase</fullName>
        <ecNumber evidence="3">3.1.1.11</ecNumber>
    </recommendedName>
    <alternativeName>
        <fullName evidence="6">Pectin methylesterase A</fullName>
    </alternativeName>
</protein>
<feature type="chain" id="PRO_5025535080" description="pectinesterase" evidence="7">
    <location>
        <begin position="18"/>
        <end position="477"/>
    </location>
</feature>
<evidence type="ECO:0000256" key="6">
    <source>
        <dbReference type="ARBA" id="ARBA00042203"/>
    </source>
</evidence>
<feature type="domain" description="Pectinesterase catalytic" evidence="8">
    <location>
        <begin position="177"/>
        <end position="468"/>
    </location>
</feature>
<evidence type="ECO:0000259" key="8">
    <source>
        <dbReference type="Pfam" id="PF01095"/>
    </source>
</evidence>
<dbReference type="GO" id="GO:0045490">
    <property type="term" value="P:pectin catabolic process"/>
    <property type="evidence" value="ECO:0007669"/>
    <property type="project" value="UniProtKB-UniPathway"/>
</dbReference>